<dbReference type="GeneID" id="19318568"/>
<dbReference type="GO" id="GO:0000329">
    <property type="term" value="C:fungal-type vacuole membrane"/>
    <property type="evidence" value="ECO:0007669"/>
    <property type="project" value="TreeGrafter"/>
</dbReference>
<reference evidence="4 5" key="1">
    <citation type="journal article" date="2013" name="Plant Cell">
        <title>The transition from a phytopathogenic smut ancestor to an anamorphic biocontrol agent deciphered by comparative whole-genome analysis.</title>
        <authorList>
            <person name="Lefebvre F."/>
            <person name="Joly D.L."/>
            <person name="Labbe C."/>
            <person name="Teichmann B."/>
            <person name="Linning R."/>
            <person name="Belzile F."/>
            <person name="Bakkeren G."/>
            <person name="Belanger R.R."/>
        </authorList>
    </citation>
    <scope>NUCLEOTIDE SEQUENCE [LARGE SCALE GENOMIC DNA]</scope>
    <source>
        <strain evidence="4 5">PF-1</strain>
    </source>
</reference>
<accession>A0A061H689</accession>
<dbReference type="Pfam" id="PF02469">
    <property type="entry name" value="Fasciclin"/>
    <property type="match status" value="2"/>
</dbReference>
<dbReference type="AlphaFoldDB" id="A0A061H689"/>
<dbReference type="OrthoDB" id="286301at2759"/>
<dbReference type="Proteomes" id="UP000053664">
    <property type="component" value="Unassembled WGS sequence"/>
</dbReference>
<evidence type="ECO:0000313" key="4">
    <source>
        <dbReference type="EMBL" id="EPQ28138.1"/>
    </source>
</evidence>
<evidence type="ECO:0000256" key="1">
    <source>
        <dbReference type="SAM" id="MobiDB-lite"/>
    </source>
</evidence>
<organism evidence="4 5">
    <name type="scientific">Pseudozyma flocculosa PF-1</name>
    <dbReference type="NCBI Taxonomy" id="1277687"/>
    <lineage>
        <taxon>Eukaryota</taxon>
        <taxon>Fungi</taxon>
        <taxon>Dikarya</taxon>
        <taxon>Basidiomycota</taxon>
        <taxon>Ustilaginomycotina</taxon>
        <taxon>Ustilaginomycetes</taxon>
        <taxon>Ustilaginales</taxon>
        <taxon>Ustilaginaceae</taxon>
        <taxon>Pseudozyma</taxon>
    </lineage>
</organism>
<dbReference type="PROSITE" id="PS50213">
    <property type="entry name" value="FAS1"/>
    <property type="match status" value="2"/>
</dbReference>
<dbReference type="InterPro" id="IPR000782">
    <property type="entry name" value="FAS1_domain"/>
</dbReference>
<evidence type="ECO:0000313" key="5">
    <source>
        <dbReference type="Proteomes" id="UP000053664"/>
    </source>
</evidence>
<dbReference type="PANTHER" id="PTHR10900">
    <property type="entry name" value="PERIOSTIN-RELATED"/>
    <property type="match status" value="1"/>
</dbReference>
<feature type="compositionally biased region" description="Gly residues" evidence="1">
    <location>
        <begin position="337"/>
        <end position="357"/>
    </location>
</feature>
<feature type="region of interest" description="Disordered" evidence="1">
    <location>
        <begin position="327"/>
        <end position="357"/>
    </location>
</feature>
<feature type="signal peptide" evidence="2">
    <location>
        <begin position="1"/>
        <end position="19"/>
    </location>
</feature>
<keyword evidence="2" id="KW-0732">Signal</keyword>
<feature type="domain" description="FAS1" evidence="3">
    <location>
        <begin position="176"/>
        <end position="307"/>
    </location>
</feature>
<sequence>MQFLSTVLVALTAAAGVMGQGGDANAFATGLLDALRQNNLTQLASAVEANAAALLPALASAGNKTVLAPSNQAIQALGNVDQNTLVNTIAYHVLNGTYKVDQLMAGQHTIAATALNSSEFVNLPGDRPQVAVLSKAMGNNTAFVYQAGRNVSFAGAMDGPMYQNILVQPIEQVLMVPGNVSDVAGMIGVSQLVQLLQSANLVEALDSMPVTVFAPNNAAIQAAQSTIMAATPEQQVAVLSNHYIPGSVVYSTAIKDVPSATSGSGQELKFMANDTGAYVMSGNVTAKIVRTDYVAANGVVHVIDNVLLNTMNNPAAASSAAASAESAAATQTAQPGVGTGGNENAGSGMGGGMGGGSNENGAMSTAKIGGGAAALAMLASGMWLLA</sequence>
<evidence type="ECO:0000256" key="2">
    <source>
        <dbReference type="SAM" id="SignalP"/>
    </source>
</evidence>
<dbReference type="InterPro" id="IPR036378">
    <property type="entry name" value="FAS1_dom_sf"/>
</dbReference>
<feature type="domain" description="FAS1" evidence="3">
    <location>
        <begin position="27"/>
        <end position="174"/>
    </location>
</feature>
<gene>
    <name evidence="4" type="ORF">PFL1_04465</name>
</gene>
<dbReference type="SUPFAM" id="SSF82153">
    <property type="entry name" value="FAS1 domain"/>
    <property type="match status" value="2"/>
</dbReference>
<dbReference type="Gene3D" id="2.30.180.10">
    <property type="entry name" value="FAS1 domain"/>
    <property type="match status" value="2"/>
</dbReference>
<name>A0A061H689_9BASI</name>
<proteinExistence type="predicted"/>
<dbReference type="HOGENOM" id="CLU_033355_1_1_1"/>
<dbReference type="RefSeq" id="XP_007880180.1">
    <property type="nucleotide sequence ID" value="XM_007881989.1"/>
</dbReference>
<dbReference type="GO" id="GO:0005615">
    <property type="term" value="C:extracellular space"/>
    <property type="evidence" value="ECO:0007669"/>
    <property type="project" value="TreeGrafter"/>
</dbReference>
<dbReference type="InterPro" id="IPR050904">
    <property type="entry name" value="Adhesion/Biosynth-related"/>
</dbReference>
<protein>
    <recommendedName>
        <fullName evidence="3">FAS1 domain-containing protein</fullName>
    </recommendedName>
</protein>
<evidence type="ECO:0000259" key="3">
    <source>
        <dbReference type="PROSITE" id="PS50213"/>
    </source>
</evidence>
<dbReference type="EMBL" id="KE361636">
    <property type="protein sequence ID" value="EPQ28138.1"/>
    <property type="molecule type" value="Genomic_DNA"/>
</dbReference>
<dbReference type="SMART" id="SM00554">
    <property type="entry name" value="FAS1"/>
    <property type="match status" value="2"/>
</dbReference>
<dbReference type="KEGG" id="pfp:PFL1_04465"/>
<feature type="chain" id="PRO_5001603973" description="FAS1 domain-containing protein" evidence="2">
    <location>
        <begin position="20"/>
        <end position="386"/>
    </location>
</feature>
<dbReference type="PANTHER" id="PTHR10900:SF122">
    <property type="entry name" value="FAS1 DOMAIN-CONTAINING PROTEIN"/>
    <property type="match status" value="1"/>
</dbReference>
<dbReference type="GO" id="GO:0016236">
    <property type="term" value="P:macroautophagy"/>
    <property type="evidence" value="ECO:0007669"/>
    <property type="project" value="TreeGrafter"/>
</dbReference>
<dbReference type="eggNOG" id="KOG1437">
    <property type="taxonomic scope" value="Eukaryota"/>
</dbReference>